<organism evidence="1 2">
    <name type="scientific">Acaulospora colombiana</name>
    <dbReference type="NCBI Taxonomy" id="27376"/>
    <lineage>
        <taxon>Eukaryota</taxon>
        <taxon>Fungi</taxon>
        <taxon>Fungi incertae sedis</taxon>
        <taxon>Mucoromycota</taxon>
        <taxon>Glomeromycotina</taxon>
        <taxon>Glomeromycetes</taxon>
        <taxon>Diversisporales</taxon>
        <taxon>Acaulosporaceae</taxon>
        <taxon>Acaulospora</taxon>
    </lineage>
</organism>
<keyword evidence="2" id="KW-1185">Reference proteome</keyword>
<proteinExistence type="predicted"/>
<name>A0ACA9M7Z9_9GLOM</name>
<comment type="caution">
    <text evidence="1">The sequence shown here is derived from an EMBL/GenBank/DDBJ whole genome shotgun (WGS) entry which is preliminary data.</text>
</comment>
<evidence type="ECO:0000313" key="1">
    <source>
        <dbReference type="EMBL" id="CAG8566057.1"/>
    </source>
</evidence>
<reference evidence="1" key="1">
    <citation type="submission" date="2021-06" db="EMBL/GenBank/DDBJ databases">
        <authorList>
            <person name="Kallberg Y."/>
            <person name="Tangrot J."/>
            <person name="Rosling A."/>
        </authorList>
    </citation>
    <scope>NUCLEOTIDE SEQUENCE</scope>
    <source>
        <strain evidence="1">CL356</strain>
    </source>
</reference>
<accession>A0ACA9M7Z9</accession>
<dbReference type="EMBL" id="CAJVPT010009972">
    <property type="protein sequence ID" value="CAG8566057.1"/>
    <property type="molecule type" value="Genomic_DNA"/>
</dbReference>
<evidence type="ECO:0000313" key="2">
    <source>
        <dbReference type="Proteomes" id="UP000789525"/>
    </source>
</evidence>
<gene>
    <name evidence="1" type="ORF">ACOLOM_LOCUS5416</name>
</gene>
<sequence length="144" mass="16502">MDLNNNDYLLYTVPPAFVAFTSTIFLIIQRIKSRKDYDEILQEDIPIVVDDTRFSTVKRDLINIGIIILQIGALAFLFGYRYDQNWNDITGISAALLVLRTGDYDYTCMLEIETTSLDFKRTSSSIHGYRLSMFALATSNIHQT</sequence>
<dbReference type="Proteomes" id="UP000789525">
    <property type="component" value="Unassembled WGS sequence"/>
</dbReference>
<protein>
    <submittedName>
        <fullName evidence="1">12435_t:CDS:1</fullName>
    </submittedName>
</protein>